<organism evidence="2 3">
    <name type="scientific">Phaeocystidibacter marisrubri</name>
    <dbReference type="NCBI Taxonomy" id="1577780"/>
    <lineage>
        <taxon>Bacteria</taxon>
        <taxon>Pseudomonadati</taxon>
        <taxon>Bacteroidota</taxon>
        <taxon>Flavobacteriia</taxon>
        <taxon>Flavobacteriales</taxon>
        <taxon>Phaeocystidibacteraceae</taxon>
        <taxon>Phaeocystidibacter</taxon>
    </lineage>
</organism>
<feature type="transmembrane region" description="Helical" evidence="1">
    <location>
        <begin position="34"/>
        <end position="51"/>
    </location>
</feature>
<sequence length="145" mass="16924">MIRSYRKSFRIYLFVLIGLLVCLAVFDLKYTEEIVIFTVVVVLQGLWKILYDKILVDLVIKDEGIDFYTYSFAFGKSEEFHAWSELVDISCTSDELKMVLEGTNGPYPVRISIRAEVWDDLYVKLNTLKRHWEIIVSHSSISETN</sequence>
<keyword evidence="1" id="KW-0472">Membrane</keyword>
<keyword evidence="1" id="KW-0812">Transmembrane</keyword>
<evidence type="ECO:0000313" key="2">
    <source>
        <dbReference type="EMBL" id="KAB2817848.1"/>
    </source>
</evidence>
<gene>
    <name evidence="2" type="ORF">F8C82_05445</name>
</gene>
<proteinExistence type="predicted"/>
<feature type="transmembrane region" description="Helical" evidence="1">
    <location>
        <begin position="9"/>
        <end position="28"/>
    </location>
</feature>
<name>A0A6L3ZJW3_9FLAO</name>
<dbReference type="Proteomes" id="UP000484164">
    <property type="component" value="Unassembled WGS sequence"/>
</dbReference>
<evidence type="ECO:0000313" key="3">
    <source>
        <dbReference type="Proteomes" id="UP000484164"/>
    </source>
</evidence>
<protein>
    <submittedName>
        <fullName evidence="2">Uncharacterized protein</fullName>
    </submittedName>
</protein>
<evidence type="ECO:0000256" key="1">
    <source>
        <dbReference type="SAM" id="Phobius"/>
    </source>
</evidence>
<accession>A0A6L3ZJW3</accession>
<dbReference type="AlphaFoldDB" id="A0A6L3ZJW3"/>
<keyword evidence="1" id="KW-1133">Transmembrane helix</keyword>
<dbReference type="RefSeq" id="WP_151692536.1">
    <property type="nucleotide sequence ID" value="NZ_BMGX01000002.1"/>
</dbReference>
<dbReference type="EMBL" id="WBVQ01000001">
    <property type="protein sequence ID" value="KAB2817848.1"/>
    <property type="molecule type" value="Genomic_DNA"/>
</dbReference>
<keyword evidence="3" id="KW-1185">Reference proteome</keyword>
<reference evidence="2 3" key="1">
    <citation type="submission" date="2019-10" db="EMBL/GenBank/DDBJ databases">
        <title>Genome sequence of Phaeocystidibacter marisrubri JCM30614 (type strain).</title>
        <authorList>
            <person name="Bowman J.P."/>
        </authorList>
    </citation>
    <scope>NUCLEOTIDE SEQUENCE [LARGE SCALE GENOMIC DNA]</scope>
    <source>
        <strain evidence="2 3">JCM 30614</strain>
    </source>
</reference>
<comment type="caution">
    <text evidence="2">The sequence shown here is derived from an EMBL/GenBank/DDBJ whole genome shotgun (WGS) entry which is preliminary data.</text>
</comment>